<dbReference type="Pfam" id="PF02771">
    <property type="entry name" value="Acyl-CoA_dh_N"/>
    <property type="match status" value="1"/>
</dbReference>
<evidence type="ECO:0000256" key="5">
    <source>
        <dbReference type="ARBA" id="ARBA00022827"/>
    </source>
</evidence>
<feature type="domain" description="Acyl-CoA dehydrogenase/oxidase C-terminal" evidence="7">
    <location>
        <begin position="245"/>
        <end position="394"/>
    </location>
</feature>
<comment type="subunit">
    <text evidence="3">Homodimer.</text>
</comment>
<keyword evidence="4" id="KW-0285">Flavoprotein</keyword>
<evidence type="ECO:0000313" key="10">
    <source>
        <dbReference type="EMBL" id="CAB4772558.1"/>
    </source>
</evidence>
<dbReference type="Pfam" id="PF02770">
    <property type="entry name" value="Acyl-CoA_dh_M"/>
    <property type="match status" value="1"/>
</dbReference>
<reference evidence="11" key="1">
    <citation type="submission" date="2020-05" db="EMBL/GenBank/DDBJ databases">
        <authorList>
            <person name="Chiriac C."/>
            <person name="Salcher M."/>
            <person name="Ghai R."/>
            <person name="Kavagutti S V."/>
        </authorList>
    </citation>
    <scope>NUCLEOTIDE SEQUENCE</scope>
</reference>
<comment type="similarity">
    <text evidence="2">Belongs to the acyl-CoA dehydrogenase family.</text>
</comment>
<dbReference type="PANTHER" id="PTHR48083">
    <property type="entry name" value="MEDIUM-CHAIN SPECIFIC ACYL-COA DEHYDROGENASE, MITOCHONDRIAL-RELATED"/>
    <property type="match status" value="1"/>
</dbReference>
<dbReference type="Pfam" id="PF00441">
    <property type="entry name" value="Acyl-CoA_dh_1"/>
    <property type="match status" value="1"/>
</dbReference>
<comment type="cofactor">
    <cofactor evidence="1">
        <name>FAD</name>
        <dbReference type="ChEBI" id="CHEBI:57692"/>
    </cofactor>
</comment>
<evidence type="ECO:0000259" key="8">
    <source>
        <dbReference type="Pfam" id="PF02770"/>
    </source>
</evidence>
<dbReference type="InterPro" id="IPR046373">
    <property type="entry name" value="Acyl-CoA_Oxase/DH_mid-dom_sf"/>
</dbReference>
<dbReference type="Gene3D" id="1.10.540.10">
    <property type="entry name" value="Acyl-CoA dehydrogenase/oxidase, N-terminal domain"/>
    <property type="match status" value="1"/>
</dbReference>
<dbReference type="FunFam" id="2.40.110.10:FF:000002">
    <property type="entry name" value="Acyl-CoA dehydrogenase fadE12"/>
    <property type="match status" value="1"/>
</dbReference>
<dbReference type="InterPro" id="IPR050741">
    <property type="entry name" value="Acyl-CoA_dehydrogenase"/>
</dbReference>
<dbReference type="InterPro" id="IPR006091">
    <property type="entry name" value="Acyl-CoA_Oxase/DH_mid-dom"/>
</dbReference>
<evidence type="ECO:0000259" key="9">
    <source>
        <dbReference type="Pfam" id="PF02771"/>
    </source>
</evidence>
<dbReference type="Gene3D" id="2.40.110.10">
    <property type="entry name" value="Butyryl-CoA Dehydrogenase, subunit A, domain 2"/>
    <property type="match status" value="1"/>
</dbReference>
<dbReference type="InterPro" id="IPR009075">
    <property type="entry name" value="AcylCo_DH/oxidase_C"/>
</dbReference>
<evidence type="ECO:0000256" key="4">
    <source>
        <dbReference type="ARBA" id="ARBA00022630"/>
    </source>
</evidence>
<accession>A0A6J7Q644</accession>
<evidence type="ECO:0000256" key="3">
    <source>
        <dbReference type="ARBA" id="ARBA00011738"/>
    </source>
</evidence>
<dbReference type="InterPro" id="IPR009100">
    <property type="entry name" value="AcylCoA_DH/oxidase_NM_dom_sf"/>
</dbReference>
<protein>
    <submittedName>
        <fullName evidence="11">Unannotated protein</fullName>
    </submittedName>
</protein>
<name>A0A6J7Q644_9ZZZZ</name>
<dbReference type="EMBL" id="CAFBPF010000081">
    <property type="protein sequence ID" value="CAB5011589.1"/>
    <property type="molecule type" value="Genomic_DNA"/>
</dbReference>
<evidence type="ECO:0000256" key="6">
    <source>
        <dbReference type="ARBA" id="ARBA00023002"/>
    </source>
</evidence>
<dbReference type="GO" id="GO:0003995">
    <property type="term" value="F:acyl-CoA dehydrogenase activity"/>
    <property type="evidence" value="ECO:0007669"/>
    <property type="project" value="TreeGrafter"/>
</dbReference>
<dbReference type="EMBL" id="CAEZZU010000032">
    <property type="protein sequence ID" value="CAB4772558.1"/>
    <property type="molecule type" value="Genomic_DNA"/>
</dbReference>
<dbReference type="GO" id="GO:0050660">
    <property type="term" value="F:flavin adenine dinucleotide binding"/>
    <property type="evidence" value="ECO:0007669"/>
    <property type="project" value="InterPro"/>
</dbReference>
<keyword evidence="6" id="KW-0560">Oxidoreductase</keyword>
<dbReference type="Gene3D" id="1.20.140.10">
    <property type="entry name" value="Butyryl-CoA Dehydrogenase, subunit A, domain 3"/>
    <property type="match status" value="1"/>
</dbReference>
<organism evidence="11">
    <name type="scientific">freshwater metagenome</name>
    <dbReference type="NCBI Taxonomy" id="449393"/>
    <lineage>
        <taxon>unclassified sequences</taxon>
        <taxon>metagenomes</taxon>
        <taxon>ecological metagenomes</taxon>
    </lineage>
</organism>
<evidence type="ECO:0000313" key="11">
    <source>
        <dbReference type="EMBL" id="CAB5011589.1"/>
    </source>
</evidence>
<keyword evidence="5" id="KW-0274">FAD</keyword>
<dbReference type="InterPro" id="IPR013786">
    <property type="entry name" value="AcylCoA_DH/ox_N"/>
</dbReference>
<dbReference type="AlphaFoldDB" id="A0A6J7Q644"/>
<feature type="domain" description="Acyl-CoA oxidase/dehydrogenase middle" evidence="8">
    <location>
        <begin position="133"/>
        <end position="233"/>
    </location>
</feature>
<sequence>MDFSMSARAQDLKERLQAFVDEKVEPATPIYFEQIEESGDKRFHPPIMEELKVEARARGLWNLFLPNDKWGPGLTNVEYAPLAEIMGRNYLTSEATNCAAPDTGNMEVLAEFGTPEQQDQWLVPLLEGEIRSAFAMTEPWVASSDATNITSSIERDGDHYIVNAHKWWTSGALSPRCKVAILMGVSDPKADPHRRHSQILVPMDAPGVTVVRGLTVFGHDAGAGHAETLFEDVRLPASAIIGGEGNGFAIAQARLGPGRIHHCMRAIGLAEKALELMCMRAQMRVAFGKPLADQGVVRDRIAESRMEIEQARLLTLKAAWLMDTVGAKGARIEISAIKVVAARTATNVIDRAIQLFGGAGVSSDWPLADMYAHARTLHLVDGPDDVHKMQIARREIARFESLRP</sequence>
<evidence type="ECO:0000256" key="2">
    <source>
        <dbReference type="ARBA" id="ARBA00009347"/>
    </source>
</evidence>
<dbReference type="InterPro" id="IPR036250">
    <property type="entry name" value="AcylCo_DH-like_C"/>
</dbReference>
<gene>
    <name evidence="10" type="ORF">UFOPK2925_00358</name>
    <name evidence="11" type="ORF">UFOPK4071_00747</name>
</gene>
<dbReference type="PANTHER" id="PTHR48083:SF13">
    <property type="entry name" value="ACYL-COA DEHYDROGENASE FAMILY MEMBER 11"/>
    <property type="match status" value="1"/>
</dbReference>
<dbReference type="GO" id="GO:0033539">
    <property type="term" value="P:fatty acid beta-oxidation using acyl-CoA dehydrogenase"/>
    <property type="evidence" value="ECO:0007669"/>
    <property type="project" value="TreeGrafter"/>
</dbReference>
<evidence type="ECO:0000259" key="7">
    <source>
        <dbReference type="Pfam" id="PF00441"/>
    </source>
</evidence>
<dbReference type="GO" id="GO:0005737">
    <property type="term" value="C:cytoplasm"/>
    <property type="evidence" value="ECO:0007669"/>
    <property type="project" value="TreeGrafter"/>
</dbReference>
<dbReference type="InterPro" id="IPR037069">
    <property type="entry name" value="AcylCoA_DH/ox_N_sf"/>
</dbReference>
<dbReference type="SUPFAM" id="SSF47203">
    <property type="entry name" value="Acyl-CoA dehydrogenase C-terminal domain-like"/>
    <property type="match status" value="1"/>
</dbReference>
<dbReference type="SUPFAM" id="SSF56645">
    <property type="entry name" value="Acyl-CoA dehydrogenase NM domain-like"/>
    <property type="match status" value="1"/>
</dbReference>
<feature type="domain" description="Acyl-CoA dehydrogenase/oxidase N-terminal" evidence="9">
    <location>
        <begin position="9"/>
        <end position="129"/>
    </location>
</feature>
<proteinExistence type="inferred from homology"/>
<evidence type="ECO:0000256" key="1">
    <source>
        <dbReference type="ARBA" id="ARBA00001974"/>
    </source>
</evidence>